<organism evidence="1 2">
    <name type="scientific">Solanum tuberosum</name>
    <name type="common">Potato</name>
    <dbReference type="NCBI Taxonomy" id="4113"/>
    <lineage>
        <taxon>Eukaryota</taxon>
        <taxon>Viridiplantae</taxon>
        <taxon>Streptophyta</taxon>
        <taxon>Embryophyta</taxon>
        <taxon>Tracheophyta</taxon>
        <taxon>Spermatophyta</taxon>
        <taxon>Magnoliopsida</taxon>
        <taxon>eudicotyledons</taxon>
        <taxon>Gunneridae</taxon>
        <taxon>Pentapetalae</taxon>
        <taxon>asterids</taxon>
        <taxon>lamiids</taxon>
        <taxon>Solanales</taxon>
        <taxon>Solanaceae</taxon>
        <taxon>Solanoideae</taxon>
        <taxon>Solaneae</taxon>
        <taxon>Solanum</taxon>
    </lineage>
</organism>
<evidence type="ECO:0000313" key="1">
    <source>
        <dbReference type="EMBL" id="KAH0737983.1"/>
    </source>
</evidence>
<gene>
    <name evidence="1" type="ORF">KY290_036688</name>
</gene>
<evidence type="ECO:0000313" key="2">
    <source>
        <dbReference type="Proteomes" id="UP000826656"/>
    </source>
</evidence>
<name>A0ABQ7TU53_SOLTU</name>
<protein>
    <submittedName>
        <fullName evidence="1">Uncharacterized protein</fullName>
    </submittedName>
</protein>
<dbReference type="EMBL" id="JAIVGD010000028">
    <property type="protein sequence ID" value="KAH0737983.1"/>
    <property type="molecule type" value="Genomic_DNA"/>
</dbReference>
<accession>A0ABQ7TU53</accession>
<comment type="caution">
    <text evidence="1">The sequence shown here is derived from an EMBL/GenBank/DDBJ whole genome shotgun (WGS) entry which is preliminary data.</text>
</comment>
<reference evidence="1 2" key="1">
    <citation type="journal article" date="2021" name="bioRxiv">
        <title>Chromosome-scale and haplotype-resolved genome assembly of a tetraploid potato cultivar.</title>
        <authorList>
            <person name="Sun H."/>
            <person name="Jiao W.-B."/>
            <person name="Krause K."/>
            <person name="Campoy J.A."/>
            <person name="Goel M."/>
            <person name="Folz-Donahue K."/>
            <person name="Kukat C."/>
            <person name="Huettel B."/>
            <person name="Schneeberger K."/>
        </authorList>
    </citation>
    <scope>NUCLEOTIDE SEQUENCE [LARGE SCALE GENOMIC DNA]</scope>
    <source>
        <strain evidence="1">SolTubOtavaFocal</strain>
        <tissue evidence="1">Leaves</tissue>
    </source>
</reference>
<keyword evidence="2" id="KW-1185">Reference proteome</keyword>
<sequence>MRKMDYGKSVHVEDDSPIPSIMGPFTSLANKILLPQREFDASLSDQRKQKPQLVNLEKAYASLVELHGELSISHGKMKKQEKNQDKFFTRMWNGVKCLWKLLKANEPLPTSRSDVDGDELVTWSDDDRMRITRPPRLMERIDVTTQGYPLDVTRNLRPREASYKPLSIS</sequence>
<dbReference type="Proteomes" id="UP000826656">
    <property type="component" value="Unassembled WGS sequence"/>
</dbReference>
<proteinExistence type="predicted"/>